<dbReference type="SUPFAM" id="SSF48452">
    <property type="entry name" value="TPR-like"/>
    <property type="match status" value="1"/>
</dbReference>
<sequence>MTPQQRLDLAQGFHTQGRYAAVLRLVAPLTARAPRTRADLDAQRLRAHAAYHLGRLAEAEQASLRVITRRAKDEAMMRLLVRVLQREGRHRDAAAWMTRLDELGTDTWDDTSTATPAQPAELTVDQSADQPVKPHRAA</sequence>
<evidence type="ECO:0000313" key="3">
    <source>
        <dbReference type="Proteomes" id="UP000013167"/>
    </source>
</evidence>
<accession>N0E3L5</accession>
<dbReference type="RefSeq" id="WP_010850136.1">
    <property type="nucleotide sequence ID" value="NZ_HF570956.1"/>
</dbReference>
<dbReference type="InterPro" id="IPR011990">
    <property type="entry name" value="TPR-like_helical_dom_sf"/>
</dbReference>
<protein>
    <recommendedName>
        <fullName evidence="4">Bacterial transcriptional activator domain-containing protein</fullName>
    </recommendedName>
</protein>
<organism evidence="2 3">
    <name type="scientific">Phycicoccus elongatus Lp2</name>
    <dbReference type="NCBI Taxonomy" id="1193181"/>
    <lineage>
        <taxon>Bacteria</taxon>
        <taxon>Bacillati</taxon>
        <taxon>Actinomycetota</taxon>
        <taxon>Actinomycetes</taxon>
        <taxon>Micrococcales</taxon>
        <taxon>Intrasporangiaceae</taxon>
        <taxon>Phycicoccus</taxon>
    </lineage>
</organism>
<reference evidence="2 3" key="1">
    <citation type="journal article" date="2013" name="ISME J.">
        <title>A metabolic model for members of the genus Tetrasphaera involved in enhanced biological phosphorus removal.</title>
        <authorList>
            <person name="Kristiansen R."/>
            <person name="Nguyen H.T.T."/>
            <person name="Saunders A.M."/>
            <person name="Nielsen J.L."/>
            <person name="Wimmer R."/>
            <person name="Le V.Q."/>
            <person name="McIlroy S.J."/>
            <person name="Petrovski S."/>
            <person name="Seviour R.J."/>
            <person name="Calteau A."/>
            <person name="Nielsen K.L."/>
            <person name="Nielsen P.H."/>
        </authorList>
    </citation>
    <scope>NUCLEOTIDE SEQUENCE [LARGE SCALE GENOMIC DNA]</scope>
    <source>
        <strain evidence="2 3">Lp2</strain>
    </source>
</reference>
<name>N0E3L5_9MICO</name>
<dbReference type="HOGENOM" id="CLU_1854261_0_0_11"/>
<keyword evidence="3" id="KW-1185">Reference proteome</keyword>
<comment type="caution">
    <text evidence="2">The sequence shown here is derived from an EMBL/GenBank/DDBJ whole genome shotgun (WGS) entry which is preliminary data.</text>
</comment>
<evidence type="ECO:0008006" key="4">
    <source>
        <dbReference type="Google" id="ProtNLM"/>
    </source>
</evidence>
<evidence type="ECO:0000256" key="1">
    <source>
        <dbReference type="SAM" id="MobiDB-lite"/>
    </source>
</evidence>
<dbReference type="Proteomes" id="UP000013167">
    <property type="component" value="Unassembled WGS sequence"/>
</dbReference>
<proteinExistence type="predicted"/>
<dbReference type="STRING" id="1193181.BN10_540064"/>
<feature type="region of interest" description="Disordered" evidence="1">
    <location>
        <begin position="105"/>
        <end position="138"/>
    </location>
</feature>
<gene>
    <name evidence="2" type="ORF">BN10_540064</name>
</gene>
<evidence type="ECO:0000313" key="2">
    <source>
        <dbReference type="EMBL" id="CCH70285.1"/>
    </source>
</evidence>
<dbReference type="AlphaFoldDB" id="N0E3L5"/>
<dbReference type="EMBL" id="CAIZ01000124">
    <property type="protein sequence ID" value="CCH70285.1"/>
    <property type="molecule type" value="Genomic_DNA"/>
</dbReference>
<dbReference type="Gene3D" id="1.25.40.10">
    <property type="entry name" value="Tetratricopeptide repeat domain"/>
    <property type="match status" value="1"/>
</dbReference>